<gene>
    <name evidence="1" type="ORF">BgAZ_400050</name>
</gene>
<name>A0AAD8P7W7_BABGI</name>
<comment type="caution">
    <text evidence="1">The sequence shown here is derived from an EMBL/GenBank/DDBJ whole genome shotgun (WGS) entry which is preliminary data.</text>
</comment>
<dbReference type="AlphaFoldDB" id="A0AAD8P7W7"/>
<protein>
    <submittedName>
        <fullName evidence="1">Uncharacterized protein</fullName>
    </submittedName>
</protein>
<keyword evidence="2" id="KW-1185">Reference proteome</keyword>
<dbReference type="Proteomes" id="UP001230268">
    <property type="component" value="Unassembled WGS sequence"/>
</dbReference>
<dbReference type="EMBL" id="JAVEPI010000004">
    <property type="protein sequence ID" value="KAK1441975.1"/>
    <property type="molecule type" value="Genomic_DNA"/>
</dbReference>
<proteinExistence type="predicted"/>
<accession>A0AAD8P7W7</accession>
<evidence type="ECO:0000313" key="1">
    <source>
        <dbReference type="EMBL" id="KAK1441975.1"/>
    </source>
</evidence>
<evidence type="ECO:0000313" key="2">
    <source>
        <dbReference type="Proteomes" id="UP001230268"/>
    </source>
</evidence>
<sequence length="291" mass="32837">MHMVYRRCLLCGMPSSFLQKRLYYGTLGRHTVTSSIWQYYSTDHGRIGKVLSHVRTTSTSKASNLESINDVTDICGASVGLEDAESVFESTLERAVSESDGHSIVLLRDAVELMIRGKLQIQERHLERLLYLATKDNTENQHLLLNAIYMLLIGHDGMITAPSIGHLTTILEHLSTSTDHAQQLEGINIYHVLSKRHNYVIPKLAKRHICYLEYIRQMSHHIRVKVPTENDTPEVIEIRKLMSTLGLENYGAISGHLYLPLVIGGTNMAIEILAERDLCYGSEDKSPITLQ</sequence>
<reference evidence="1" key="1">
    <citation type="submission" date="2023-08" db="EMBL/GenBank/DDBJ databases">
        <title>Draft sequence of the Babesia gibsoni genome.</title>
        <authorList>
            <person name="Yamagishi J.Y."/>
            <person name="Xuan X.X."/>
        </authorList>
    </citation>
    <scope>NUCLEOTIDE SEQUENCE</scope>
    <source>
        <strain evidence="1">Azabu</strain>
    </source>
</reference>
<organism evidence="1 2">
    <name type="scientific">Babesia gibsoni</name>
    <dbReference type="NCBI Taxonomy" id="33632"/>
    <lineage>
        <taxon>Eukaryota</taxon>
        <taxon>Sar</taxon>
        <taxon>Alveolata</taxon>
        <taxon>Apicomplexa</taxon>
        <taxon>Aconoidasida</taxon>
        <taxon>Piroplasmida</taxon>
        <taxon>Babesiidae</taxon>
        <taxon>Babesia</taxon>
    </lineage>
</organism>